<feature type="region of interest" description="Disordered" evidence="1">
    <location>
        <begin position="92"/>
        <end position="121"/>
    </location>
</feature>
<dbReference type="EMBL" id="BCWF01000006">
    <property type="protein sequence ID" value="GAT19598.1"/>
    <property type="molecule type" value="Genomic_DNA"/>
</dbReference>
<reference evidence="3" key="2">
    <citation type="submission" date="2016-02" db="EMBL/GenBank/DDBJ databases">
        <title>Genome sequencing of Aspergillus luchuensis NBRC 4314.</title>
        <authorList>
            <person name="Yamada O."/>
        </authorList>
    </citation>
    <scope>NUCLEOTIDE SEQUENCE [LARGE SCALE GENOMIC DNA]</scope>
    <source>
        <strain evidence="3">RIB 2604</strain>
    </source>
</reference>
<dbReference type="AlphaFoldDB" id="A0A146F039"/>
<feature type="compositionally biased region" description="Acidic residues" evidence="1">
    <location>
        <begin position="101"/>
        <end position="121"/>
    </location>
</feature>
<dbReference type="Proteomes" id="UP000075230">
    <property type="component" value="Unassembled WGS sequence"/>
</dbReference>
<name>A0A146F039_ASPKA</name>
<organism evidence="2 3">
    <name type="scientific">Aspergillus kawachii</name>
    <name type="common">White koji mold</name>
    <name type="synonym">Aspergillus awamori var. kawachi</name>
    <dbReference type="NCBI Taxonomy" id="1069201"/>
    <lineage>
        <taxon>Eukaryota</taxon>
        <taxon>Fungi</taxon>
        <taxon>Dikarya</taxon>
        <taxon>Ascomycota</taxon>
        <taxon>Pezizomycotina</taxon>
        <taxon>Eurotiomycetes</taxon>
        <taxon>Eurotiomycetidae</taxon>
        <taxon>Eurotiales</taxon>
        <taxon>Aspergillaceae</taxon>
        <taxon>Aspergillus</taxon>
        <taxon>Aspergillus subgen. Circumdati</taxon>
    </lineage>
</organism>
<gene>
    <name evidence="2" type="ORF">RIB2604_00601780</name>
</gene>
<evidence type="ECO:0000256" key="1">
    <source>
        <dbReference type="SAM" id="MobiDB-lite"/>
    </source>
</evidence>
<comment type="caution">
    <text evidence="2">The sequence shown here is derived from an EMBL/GenBank/DDBJ whole genome shotgun (WGS) entry which is preliminary data.</text>
</comment>
<sequence>MSPTFTPVNNTPVHKNGTAPKTPTKKTNVAMEAKILQAKKDVEGRLETEKWRLIAEEVGKAGGGTYPGESLRKYVREMEKGMKGGAAAVAAAAANGGGDHGDDEGEEDVDDDDVKMEIEED</sequence>
<protein>
    <submittedName>
        <fullName evidence="2">Uncharacterized protein</fullName>
    </submittedName>
</protein>
<accession>A0A146F039</accession>
<dbReference type="VEuPathDB" id="FungiDB:ASPFODRAFT_28831"/>
<proteinExistence type="predicted"/>
<reference evidence="2 3" key="1">
    <citation type="journal article" date="2016" name="DNA Res.">
        <title>Genome sequence of Aspergillus luchuensis NBRC 4314.</title>
        <authorList>
            <person name="Yamada O."/>
            <person name="Machida M."/>
            <person name="Hosoyama A."/>
            <person name="Goto M."/>
            <person name="Takahashi T."/>
            <person name="Futagami T."/>
            <person name="Yamagata Y."/>
            <person name="Takeuchi M."/>
            <person name="Kobayashi T."/>
            <person name="Koike H."/>
            <person name="Abe K."/>
            <person name="Asai K."/>
            <person name="Arita M."/>
            <person name="Fujita N."/>
            <person name="Fukuda K."/>
            <person name="Higa K."/>
            <person name="Horikawa H."/>
            <person name="Ishikawa T."/>
            <person name="Jinno K."/>
            <person name="Kato Y."/>
            <person name="Kirimura K."/>
            <person name="Mizutani O."/>
            <person name="Nakasone K."/>
            <person name="Sano M."/>
            <person name="Shiraishi Y."/>
            <person name="Tsukahara M."/>
            <person name="Gomi K."/>
        </authorList>
    </citation>
    <scope>NUCLEOTIDE SEQUENCE [LARGE SCALE GENOMIC DNA]</scope>
    <source>
        <strain evidence="2 3">RIB 2604</strain>
    </source>
</reference>
<feature type="region of interest" description="Disordered" evidence="1">
    <location>
        <begin position="1"/>
        <end position="26"/>
    </location>
</feature>
<evidence type="ECO:0000313" key="3">
    <source>
        <dbReference type="Proteomes" id="UP000075230"/>
    </source>
</evidence>
<evidence type="ECO:0000313" key="2">
    <source>
        <dbReference type="EMBL" id="GAT19598.1"/>
    </source>
</evidence>